<feature type="region of interest" description="Disordered" evidence="1">
    <location>
        <begin position="190"/>
        <end position="234"/>
    </location>
</feature>
<evidence type="ECO:0008006" key="4">
    <source>
        <dbReference type="Google" id="ProtNLM"/>
    </source>
</evidence>
<feature type="compositionally biased region" description="Low complexity" evidence="1">
    <location>
        <begin position="80"/>
        <end position="95"/>
    </location>
</feature>
<dbReference type="PANTHER" id="PTHR12844">
    <property type="entry name" value="CONNECTOR ENCHANCER OF KINASE SUPPRESSOR OF RAS"/>
    <property type="match status" value="1"/>
</dbReference>
<dbReference type="GeneTree" id="ENSGT00940000159599"/>
<name>A0A4X2K9W2_VOMUR</name>
<dbReference type="STRING" id="29139.ENSVURP00010008678"/>
<keyword evidence="3" id="KW-1185">Reference proteome</keyword>
<reference evidence="3" key="1">
    <citation type="submission" date="2018-12" db="EMBL/GenBank/DDBJ databases">
        <authorList>
            <person name="Yazar S."/>
        </authorList>
    </citation>
    <scope>NUCLEOTIDE SEQUENCE [LARGE SCALE GENOMIC DNA]</scope>
</reference>
<sequence>MTTYPFPFFDRWVRQLVTCISKYKSQSQSPMPKEEECYSETEAEDPDEEAGSRSTSPSPIGVWSSPPGGVFPSATTPQGSPTVSHSPSSASDSSSEGALEHLVQGLQQGGVSFLGRPQFLTQEQCRRSFLRRARDPQLNERAHHVRCLQSTLKAKLQELQVLDEVLNDPMLTSEKFRRWKEKNQELYSDRPGGWAGTVAEGTSCFPTLEPEDHTAFDPKEHLPPNTQCPRPPDL</sequence>
<evidence type="ECO:0000313" key="2">
    <source>
        <dbReference type="Ensembl" id="ENSVURP00010008678.1"/>
    </source>
</evidence>
<evidence type="ECO:0000256" key="1">
    <source>
        <dbReference type="SAM" id="MobiDB-lite"/>
    </source>
</evidence>
<feature type="region of interest" description="Disordered" evidence="1">
    <location>
        <begin position="23"/>
        <end position="98"/>
    </location>
</feature>
<feature type="compositionally biased region" description="Acidic residues" evidence="1">
    <location>
        <begin position="37"/>
        <end position="49"/>
    </location>
</feature>
<accession>A0A4X2K9W2</accession>
<dbReference type="PANTHER" id="PTHR12844:SF10">
    <property type="entry name" value="CONNECTOR ENHANCER OF KINASE SUPPRESSOR OF RAS 1"/>
    <property type="match status" value="1"/>
</dbReference>
<proteinExistence type="predicted"/>
<reference evidence="2" key="2">
    <citation type="submission" date="2025-08" db="UniProtKB">
        <authorList>
            <consortium name="Ensembl"/>
        </authorList>
    </citation>
    <scope>IDENTIFICATION</scope>
</reference>
<dbReference type="InterPro" id="IPR051566">
    <property type="entry name" value="CNKSR"/>
</dbReference>
<dbReference type="Ensembl" id="ENSVURT00010009854.1">
    <property type="protein sequence ID" value="ENSVURP00010008678.1"/>
    <property type="gene ID" value="ENSVURG00010006731.1"/>
</dbReference>
<organism evidence="2 3">
    <name type="scientific">Vombatus ursinus</name>
    <name type="common">Common wombat</name>
    <dbReference type="NCBI Taxonomy" id="29139"/>
    <lineage>
        <taxon>Eukaryota</taxon>
        <taxon>Metazoa</taxon>
        <taxon>Chordata</taxon>
        <taxon>Craniata</taxon>
        <taxon>Vertebrata</taxon>
        <taxon>Euteleostomi</taxon>
        <taxon>Mammalia</taxon>
        <taxon>Metatheria</taxon>
        <taxon>Diprotodontia</taxon>
        <taxon>Vombatidae</taxon>
        <taxon>Vombatus</taxon>
    </lineage>
</organism>
<evidence type="ECO:0000313" key="3">
    <source>
        <dbReference type="Proteomes" id="UP000314987"/>
    </source>
</evidence>
<dbReference type="Proteomes" id="UP000314987">
    <property type="component" value="Unassembled WGS sequence"/>
</dbReference>
<reference evidence="2" key="3">
    <citation type="submission" date="2025-09" db="UniProtKB">
        <authorList>
            <consortium name="Ensembl"/>
        </authorList>
    </citation>
    <scope>IDENTIFICATION</scope>
</reference>
<feature type="compositionally biased region" description="Basic and acidic residues" evidence="1">
    <location>
        <begin position="210"/>
        <end position="222"/>
    </location>
</feature>
<dbReference type="AlphaFoldDB" id="A0A4X2K9W2"/>
<protein>
    <recommendedName>
        <fullName evidence="4">Connector enhancer of kinase suppressor of Ras 1</fullName>
    </recommendedName>
</protein>